<accession>A0A8J2ZPF3</accession>
<evidence type="ECO:0000256" key="2">
    <source>
        <dbReference type="ARBA" id="ARBA00023002"/>
    </source>
</evidence>
<dbReference type="InterPro" id="IPR050259">
    <property type="entry name" value="SDR"/>
</dbReference>
<dbReference type="PRINTS" id="PR00081">
    <property type="entry name" value="GDHRDH"/>
</dbReference>
<keyword evidence="4" id="KW-1185">Reference proteome</keyword>
<dbReference type="PANTHER" id="PTHR42879">
    <property type="entry name" value="3-OXOACYL-(ACYL-CARRIER-PROTEIN) REDUCTASE"/>
    <property type="match status" value="1"/>
</dbReference>
<protein>
    <submittedName>
        <fullName evidence="3">Short-chain dehydrogenase</fullName>
    </submittedName>
</protein>
<dbReference type="Gene3D" id="3.40.50.720">
    <property type="entry name" value="NAD(P)-binding Rossmann-like Domain"/>
    <property type="match status" value="1"/>
</dbReference>
<dbReference type="GO" id="GO:0016491">
    <property type="term" value="F:oxidoreductase activity"/>
    <property type="evidence" value="ECO:0007669"/>
    <property type="project" value="UniProtKB-KW"/>
</dbReference>
<dbReference type="SUPFAM" id="SSF51735">
    <property type="entry name" value="NAD(P)-binding Rossmann-fold domains"/>
    <property type="match status" value="1"/>
</dbReference>
<sequence>MEMELGLKNKTAIITGGSKGIGYSTALHLAKEGANVAIFARDEAYLEKAANRIKEETGRDVFYLAKDVTKKEDCYSLVEETAKHFNGIDILINNAGTSMAFPFEEFESDVWETDLDLKLFAAIHCSKAALPYLKKQGGAIVNVTASMAKTPGASSMPTSVSRAAGMAFTKALSKEVGKYGIRVNTVCIGLIRSDQIEKKWKRLYPDLSWEQFSRLEEHQVPLGRIGETEEAAKVITFLVSDAASYISGTSINIDGGRAGTL</sequence>
<gene>
    <name evidence="3" type="ORF">GCM10010978_04200</name>
</gene>
<comment type="similarity">
    <text evidence="1">Belongs to the short-chain dehydrogenases/reductases (SDR) family.</text>
</comment>
<dbReference type="PRINTS" id="PR00080">
    <property type="entry name" value="SDRFAMILY"/>
</dbReference>
<dbReference type="Proteomes" id="UP000602050">
    <property type="component" value="Unassembled WGS sequence"/>
</dbReference>
<dbReference type="FunFam" id="3.40.50.720:FF:000084">
    <property type="entry name" value="Short-chain dehydrogenase reductase"/>
    <property type="match status" value="1"/>
</dbReference>
<comment type="caution">
    <text evidence="3">The sequence shown here is derived from an EMBL/GenBank/DDBJ whole genome shotgun (WGS) entry which is preliminary data.</text>
</comment>
<reference evidence="3" key="2">
    <citation type="submission" date="2020-09" db="EMBL/GenBank/DDBJ databases">
        <authorList>
            <person name="Sun Q."/>
            <person name="Zhou Y."/>
        </authorList>
    </citation>
    <scope>NUCLEOTIDE SEQUENCE</scope>
    <source>
        <strain evidence="3">CGMCC 1.12360</strain>
    </source>
</reference>
<name>A0A8J2ZPF3_9BACI</name>
<keyword evidence="2" id="KW-0560">Oxidoreductase</keyword>
<dbReference type="EMBL" id="BMEV01000005">
    <property type="protein sequence ID" value="GGH69848.1"/>
    <property type="molecule type" value="Genomic_DNA"/>
</dbReference>
<reference evidence="3" key="1">
    <citation type="journal article" date="2014" name="Int. J. Syst. Evol. Microbiol.">
        <title>Complete genome sequence of Corynebacterium casei LMG S-19264T (=DSM 44701T), isolated from a smear-ripened cheese.</title>
        <authorList>
            <consortium name="US DOE Joint Genome Institute (JGI-PGF)"/>
            <person name="Walter F."/>
            <person name="Albersmeier A."/>
            <person name="Kalinowski J."/>
            <person name="Ruckert C."/>
        </authorList>
    </citation>
    <scope>NUCLEOTIDE SEQUENCE</scope>
    <source>
        <strain evidence="3">CGMCC 1.12360</strain>
    </source>
</reference>
<proteinExistence type="inferred from homology"/>
<dbReference type="InterPro" id="IPR036291">
    <property type="entry name" value="NAD(P)-bd_dom_sf"/>
</dbReference>
<evidence type="ECO:0000313" key="3">
    <source>
        <dbReference type="EMBL" id="GGH69848.1"/>
    </source>
</evidence>
<dbReference type="AlphaFoldDB" id="A0A8J2ZPF3"/>
<evidence type="ECO:0000256" key="1">
    <source>
        <dbReference type="ARBA" id="ARBA00006484"/>
    </source>
</evidence>
<dbReference type="InterPro" id="IPR002347">
    <property type="entry name" value="SDR_fam"/>
</dbReference>
<organism evidence="3 4">
    <name type="scientific">Compostibacillus humi</name>
    <dbReference type="NCBI Taxonomy" id="1245525"/>
    <lineage>
        <taxon>Bacteria</taxon>
        <taxon>Bacillati</taxon>
        <taxon>Bacillota</taxon>
        <taxon>Bacilli</taxon>
        <taxon>Bacillales</taxon>
        <taxon>Bacillaceae</taxon>
        <taxon>Compostibacillus</taxon>
    </lineage>
</organism>
<evidence type="ECO:0000313" key="4">
    <source>
        <dbReference type="Proteomes" id="UP000602050"/>
    </source>
</evidence>
<dbReference type="Pfam" id="PF13561">
    <property type="entry name" value="adh_short_C2"/>
    <property type="match status" value="1"/>
</dbReference>
<dbReference type="PANTHER" id="PTHR42879:SF6">
    <property type="entry name" value="NADPH-DEPENDENT REDUCTASE BACG"/>
    <property type="match status" value="1"/>
</dbReference>
<dbReference type="GO" id="GO:0008206">
    <property type="term" value="P:bile acid metabolic process"/>
    <property type="evidence" value="ECO:0007669"/>
    <property type="project" value="UniProtKB-ARBA"/>
</dbReference>